<geneLocation type="plasmid" evidence="2">
    <name>pac1084_1</name>
</geneLocation>
<evidence type="ECO:0000313" key="2">
    <source>
        <dbReference type="Proteomes" id="UP000189055"/>
    </source>
</evidence>
<proteinExistence type="predicted"/>
<keyword evidence="1" id="KW-0614">Plasmid</keyword>
<gene>
    <name evidence="1" type="ORF">A0U91_15910</name>
</gene>
<dbReference type="Proteomes" id="UP000189055">
    <property type="component" value="Plasmid pAC1084_1"/>
</dbReference>
<dbReference type="KEGG" id="aper:A0U91_15910"/>
<dbReference type="EMBL" id="CP014688">
    <property type="protein sequence ID" value="AQT06495.1"/>
    <property type="molecule type" value="Genomic_DNA"/>
</dbReference>
<organism evidence="1 2">
    <name type="scientific">Acetobacter persici</name>
    <dbReference type="NCBI Taxonomy" id="1076596"/>
    <lineage>
        <taxon>Bacteria</taxon>
        <taxon>Pseudomonadati</taxon>
        <taxon>Pseudomonadota</taxon>
        <taxon>Alphaproteobacteria</taxon>
        <taxon>Acetobacterales</taxon>
        <taxon>Acetobacteraceae</taxon>
        <taxon>Acetobacter</taxon>
    </lineage>
</organism>
<name>A0A1U9LJ64_9PROT</name>
<evidence type="ECO:0000313" key="1">
    <source>
        <dbReference type="EMBL" id="AQT06495.1"/>
    </source>
</evidence>
<protein>
    <submittedName>
        <fullName evidence="1">Uncharacterized protein</fullName>
    </submittedName>
</protein>
<dbReference type="AlphaFoldDB" id="A0A1U9LJ64"/>
<sequence length="114" mass="12705">MAEIIEAPTRFCLLIPIKDVARKLANIATSPGRNYCSPNIINGRFIIRSHKALEPCGRKLSVSRANDAGKRASVILANFGQNSHQPIDKIRAVRTKPESLGQVVHFRLTQDFRL</sequence>
<accession>A0A1U9LJ64</accession>
<reference evidence="1 2" key="1">
    <citation type="submission" date="2016-03" db="EMBL/GenBank/DDBJ databases">
        <title>Acetic acid bacteria sequencing.</title>
        <authorList>
            <person name="Brandt J."/>
            <person name="Jakob F."/>
            <person name="Vogel R.F."/>
        </authorList>
    </citation>
    <scope>NUCLEOTIDE SEQUENCE [LARGE SCALE GENOMIC DNA]</scope>
    <source>
        <strain evidence="1 2">TMW2.1084</strain>
        <plasmid evidence="2">pac1084_1</plasmid>
    </source>
</reference>